<evidence type="ECO:0000256" key="1">
    <source>
        <dbReference type="ARBA" id="ARBA00006479"/>
    </source>
</evidence>
<gene>
    <name evidence="2" type="ORF">DS745_07200</name>
</gene>
<dbReference type="Gene3D" id="3.30.420.40">
    <property type="match status" value="2"/>
</dbReference>
<name>A0A4V1LGM7_9BACI</name>
<dbReference type="OrthoDB" id="9795247at2"/>
<dbReference type="InterPro" id="IPR043129">
    <property type="entry name" value="ATPase_NBD"/>
</dbReference>
<evidence type="ECO:0000313" key="3">
    <source>
        <dbReference type="Proteomes" id="UP000290649"/>
    </source>
</evidence>
<evidence type="ECO:0000313" key="2">
    <source>
        <dbReference type="EMBL" id="RXJ02299.1"/>
    </source>
</evidence>
<dbReference type="PANTHER" id="PTHR18964:SF149">
    <property type="entry name" value="BIFUNCTIONAL UDP-N-ACETYLGLUCOSAMINE 2-EPIMERASE_N-ACETYLMANNOSAMINE KINASE"/>
    <property type="match status" value="1"/>
</dbReference>
<dbReference type="Pfam" id="PF00480">
    <property type="entry name" value="ROK"/>
    <property type="match status" value="1"/>
</dbReference>
<proteinExistence type="inferred from homology"/>
<comment type="caution">
    <text evidence="2">The sequence shown here is derived from an EMBL/GenBank/DDBJ whole genome shotgun (WGS) entry which is preliminary data.</text>
</comment>
<dbReference type="EMBL" id="QOUX01000026">
    <property type="protein sequence ID" value="RXJ02299.1"/>
    <property type="molecule type" value="Genomic_DNA"/>
</dbReference>
<accession>A0A4V1LGM7</accession>
<dbReference type="AlphaFoldDB" id="A0A4V1LGM7"/>
<dbReference type="Proteomes" id="UP000290649">
    <property type="component" value="Unassembled WGS sequence"/>
</dbReference>
<sequence length="295" mass="30634">MIGVDLGGTNVRVALVDENGTILQELSRKTEASRGPDFVIGNLIEMINVVQEGTDVASIGIGSPGPLDPYAGVILSPPNLPGWDRVPLVGRLREHFSVPIVLDNDANAAALAEATLGAGQGHKSVYYITWSTGIGGGLVIDGKLFQGAQGYAGEIGNMIIQPGGFQHSNLNAGALEAMASGTAIGREGKVRLGVTGGAEEVFRMAADGHDGARKILDEAVDYLAMGIANLVHTVNPEVFVLGGGVMQSQELVFDSLCDRVRSYVYPSLREHILLKPAALGTKAGIVGAGLLGLSQ</sequence>
<organism evidence="2 3">
    <name type="scientific">Anaerobacillus alkaliphilus</name>
    <dbReference type="NCBI Taxonomy" id="1548597"/>
    <lineage>
        <taxon>Bacteria</taxon>
        <taxon>Bacillati</taxon>
        <taxon>Bacillota</taxon>
        <taxon>Bacilli</taxon>
        <taxon>Bacillales</taxon>
        <taxon>Bacillaceae</taxon>
        <taxon>Anaerobacillus</taxon>
    </lineage>
</organism>
<dbReference type="PANTHER" id="PTHR18964">
    <property type="entry name" value="ROK (REPRESSOR, ORF, KINASE) FAMILY"/>
    <property type="match status" value="1"/>
</dbReference>
<comment type="similarity">
    <text evidence="1">Belongs to the ROK (NagC/XylR) family.</text>
</comment>
<dbReference type="SUPFAM" id="SSF53067">
    <property type="entry name" value="Actin-like ATPase domain"/>
    <property type="match status" value="1"/>
</dbReference>
<keyword evidence="3" id="KW-1185">Reference proteome</keyword>
<reference evidence="2 3" key="1">
    <citation type="journal article" date="2019" name="Int. J. Syst. Evol. Microbiol.">
        <title>Anaerobacillus alkaliphilus sp. nov., a novel alkaliphilic and moderately halophilic bacterium.</title>
        <authorList>
            <person name="Borsodi A.K."/>
            <person name="Aszalos J.M."/>
            <person name="Bihari P."/>
            <person name="Nagy I."/>
            <person name="Schumann P."/>
            <person name="Sproer C."/>
            <person name="Kovacs A.L."/>
            <person name="Boka K."/>
            <person name="Dobosy P."/>
            <person name="Ovari M."/>
            <person name="Szili-Kovacs T."/>
            <person name="Toth E."/>
        </authorList>
    </citation>
    <scope>NUCLEOTIDE SEQUENCE [LARGE SCALE GENOMIC DNA]</scope>
    <source>
        <strain evidence="2 3">B16-10</strain>
    </source>
</reference>
<dbReference type="InterPro" id="IPR000600">
    <property type="entry name" value="ROK"/>
</dbReference>
<protein>
    <submittedName>
        <fullName evidence="2">ROK family protein</fullName>
    </submittedName>
</protein>